<accession>A0A543AYD1</accession>
<dbReference type="InParanoid" id="A0A543AYD1"/>
<evidence type="ECO:0000313" key="2">
    <source>
        <dbReference type="EMBL" id="TQL77592.1"/>
    </source>
</evidence>
<organism evidence="2 3">
    <name type="scientific">Stackebrandtia endophytica</name>
    <dbReference type="NCBI Taxonomy" id="1496996"/>
    <lineage>
        <taxon>Bacteria</taxon>
        <taxon>Bacillati</taxon>
        <taxon>Actinomycetota</taxon>
        <taxon>Actinomycetes</taxon>
        <taxon>Glycomycetales</taxon>
        <taxon>Glycomycetaceae</taxon>
        <taxon>Stackebrandtia</taxon>
    </lineage>
</organism>
<keyword evidence="3" id="KW-1185">Reference proteome</keyword>
<protein>
    <submittedName>
        <fullName evidence="2">Uncharacterized protein</fullName>
    </submittedName>
</protein>
<dbReference type="EMBL" id="VFOW01000001">
    <property type="protein sequence ID" value="TQL77592.1"/>
    <property type="molecule type" value="Genomic_DNA"/>
</dbReference>
<dbReference type="AlphaFoldDB" id="A0A543AYD1"/>
<evidence type="ECO:0000313" key="3">
    <source>
        <dbReference type="Proteomes" id="UP000317043"/>
    </source>
</evidence>
<evidence type="ECO:0000256" key="1">
    <source>
        <dbReference type="SAM" id="MobiDB-lite"/>
    </source>
</evidence>
<feature type="region of interest" description="Disordered" evidence="1">
    <location>
        <begin position="57"/>
        <end position="104"/>
    </location>
</feature>
<name>A0A543AYD1_9ACTN</name>
<dbReference type="Proteomes" id="UP000317043">
    <property type="component" value="Unassembled WGS sequence"/>
</dbReference>
<sequence length="104" mass="10921">MNPSRFIAAADEVGAALDVVDVRRHASLGARPVNRARTIDVSALTGVLGCERRSGVQVGGTADATGEAGEESYRMTGTHANPATERGIRRSEQDPTDTAIRTNS</sequence>
<gene>
    <name evidence="2" type="ORF">FB566_3151</name>
</gene>
<reference evidence="2 3" key="1">
    <citation type="submission" date="2019-06" db="EMBL/GenBank/DDBJ databases">
        <title>Sequencing the genomes of 1000 actinobacteria strains.</title>
        <authorList>
            <person name="Klenk H.-P."/>
        </authorList>
    </citation>
    <scope>NUCLEOTIDE SEQUENCE [LARGE SCALE GENOMIC DNA]</scope>
    <source>
        <strain evidence="2 3">DSM 45928</strain>
    </source>
</reference>
<proteinExistence type="predicted"/>
<comment type="caution">
    <text evidence="2">The sequence shown here is derived from an EMBL/GenBank/DDBJ whole genome shotgun (WGS) entry which is preliminary data.</text>
</comment>